<dbReference type="Pfam" id="PF00685">
    <property type="entry name" value="Sulfotransfer_1"/>
    <property type="match status" value="1"/>
</dbReference>
<evidence type="ECO:0000313" key="4">
    <source>
        <dbReference type="EMBL" id="MUL37298.1"/>
    </source>
</evidence>
<dbReference type="PANTHER" id="PTHR10605:SF56">
    <property type="entry name" value="BIFUNCTIONAL HEPARAN SULFATE N-DEACETYLASE_N-SULFOTRANSFERASE"/>
    <property type="match status" value="1"/>
</dbReference>
<evidence type="ECO:0000259" key="3">
    <source>
        <dbReference type="Pfam" id="PF00685"/>
    </source>
</evidence>
<feature type="domain" description="Sulfotransferase" evidence="3">
    <location>
        <begin position="4"/>
        <end position="216"/>
    </location>
</feature>
<dbReference type="Proteomes" id="UP000441797">
    <property type="component" value="Unassembled WGS sequence"/>
</dbReference>
<sequence length="282" mass="33516">MTLPNFLIIGAQKAGSSWLAHNIRQHPDVFMPTKEIHFFDKEFNFNQGIQWYKKYFTEASNEKAVGEKTPDYLWVDNHYMEGDLPNIHNRIHKILPEAKLILVLRNPVQRAISAVNHLIRSRRISPMHSIDDLLMGKKRYLLQGYGVLEKGQYHHQITAYQEYFTLEQMLILIYEEDVVQNPELGLKKVCNFLKIDESFQFEELKTKVNDSKISKTRLLLDYYIPLFKPFTHYFSLFFPKRIKVYPSPIVIDKLYSEYTDDNEKLFEFLGKRIDSWQRDVKS</sequence>
<organism evidence="4 5">
    <name type="scientific">Gloeocapsopsis dulcis AAB1 = 1H9</name>
    <dbReference type="NCBI Taxonomy" id="1433147"/>
    <lineage>
        <taxon>Bacteria</taxon>
        <taxon>Bacillati</taxon>
        <taxon>Cyanobacteriota</taxon>
        <taxon>Cyanophyceae</taxon>
        <taxon>Oscillatoriophycideae</taxon>
        <taxon>Chroococcales</taxon>
        <taxon>Chroococcaceae</taxon>
        <taxon>Gloeocapsopsis</taxon>
        <taxon>Gloeocapsopsis dulcis</taxon>
    </lineage>
</organism>
<keyword evidence="2" id="KW-0325">Glycoprotein</keyword>
<evidence type="ECO:0000256" key="2">
    <source>
        <dbReference type="ARBA" id="ARBA00023180"/>
    </source>
</evidence>
<dbReference type="OrthoDB" id="9797480at2"/>
<dbReference type="RefSeq" id="WP_105219159.1">
    <property type="nucleotide sequence ID" value="NZ_CAWNSU010000030.1"/>
</dbReference>
<dbReference type="InterPro" id="IPR000863">
    <property type="entry name" value="Sulfotransferase_dom"/>
</dbReference>
<accession>A0A6N8FW00</accession>
<dbReference type="AlphaFoldDB" id="A0A6N8FW00"/>
<reference evidence="4 5" key="1">
    <citation type="journal article" date="2019" name="Front. Microbiol.">
        <title>Genomic Features for Desiccation Tolerance and Sugar Biosynthesis in the Extremophile Gloeocapsopsis sp. UTEX B3054.</title>
        <authorList>
            <person name="Urrejola C."/>
            <person name="Alcorta J."/>
            <person name="Salas L."/>
            <person name="Vasquez M."/>
            <person name="Polz M.F."/>
            <person name="Vicuna R."/>
            <person name="Diez B."/>
        </authorList>
    </citation>
    <scope>NUCLEOTIDE SEQUENCE [LARGE SCALE GENOMIC DNA]</scope>
    <source>
        <strain evidence="4 5">1H9</strain>
    </source>
</reference>
<protein>
    <recommendedName>
        <fullName evidence="3">Sulfotransferase domain-containing protein</fullName>
    </recommendedName>
</protein>
<dbReference type="Gene3D" id="3.40.50.300">
    <property type="entry name" value="P-loop containing nucleotide triphosphate hydrolases"/>
    <property type="match status" value="1"/>
</dbReference>
<gene>
    <name evidence="4" type="ORF">BWI75_13355</name>
</gene>
<dbReference type="SUPFAM" id="SSF52540">
    <property type="entry name" value="P-loop containing nucleoside triphosphate hydrolases"/>
    <property type="match status" value="1"/>
</dbReference>
<name>A0A6N8FW00_9CHRO</name>
<comment type="caution">
    <text evidence="4">The sequence shown here is derived from an EMBL/GenBank/DDBJ whole genome shotgun (WGS) entry which is preliminary data.</text>
</comment>
<proteinExistence type="predicted"/>
<dbReference type="EMBL" id="NAPY01000019">
    <property type="protein sequence ID" value="MUL37298.1"/>
    <property type="molecule type" value="Genomic_DNA"/>
</dbReference>
<dbReference type="InterPro" id="IPR027417">
    <property type="entry name" value="P-loop_NTPase"/>
</dbReference>
<evidence type="ECO:0000313" key="5">
    <source>
        <dbReference type="Proteomes" id="UP000441797"/>
    </source>
</evidence>
<evidence type="ECO:0000256" key="1">
    <source>
        <dbReference type="ARBA" id="ARBA00022679"/>
    </source>
</evidence>
<dbReference type="GO" id="GO:0008146">
    <property type="term" value="F:sulfotransferase activity"/>
    <property type="evidence" value="ECO:0007669"/>
    <property type="project" value="InterPro"/>
</dbReference>
<dbReference type="InterPro" id="IPR037359">
    <property type="entry name" value="NST/OST"/>
</dbReference>
<keyword evidence="5" id="KW-1185">Reference proteome</keyword>
<dbReference type="PANTHER" id="PTHR10605">
    <property type="entry name" value="HEPARAN SULFATE SULFOTRANSFERASE"/>
    <property type="match status" value="1"/>
</dbReference>
<keyword evidence="1" id="KW-0808">Transferase</keyword>